<dbReference type="PROSITE" id="PS00061">
    <property type="entry name" value="ADH_SHORT"/>
    <property type="match status" value="1"/>
</dbReference>
<evidence type="ECO:0008006" key="3">
    <source>
        <dbReference type="Google" id="ProtNLM"/>
    </source>
</evidence>
<gene>
    <name evidence="2" type="ORF">LGLO00237_LOCUS800</name>
</gene>
<accession>A0A7S3Y8Y2</accession>
<dbReference type="AlphaFoldDB" id="A0A7S3Y8Y2"/>
<dbReference type="PANTHER" id="PTHR43157:SF31">
    <property type="entry name" value="PHOSPHATIDYLINOSITOL-GLYCAN BIOSYNTHESIS CLASS F PROTEIN"/>
    <property type="match status" value="1"/>
</dbReference>
<dbReference type="PANTHER" id="PTHR43157">
    <property type="entry name" value="PHOSPHATIDYLINOSITOL-GLYCAN BIOSYNTHESIS CLASS F PROTEIN-RELATED"/>
    <property type="match status" value="1"/>
</dbReference>
<dbReference type="InterPro" id="IPR002347">
    <property type="entry name" value="SDR_fam"/>
</dbReference>
<reference evidence="2" key="1">
    <citation type="submission" date="2021-01" db="EMBL/GenBank/DDBJ databases">
        <authorList>
            <person name="Corre E."/>
            <person name="Pelletier E."/>
            <person name="Niang G."/>
            <person name="Scheremetjew M."/>
            <person name="Finn R."/>
            <person name="Kale V."/>
            <person name="Holt S."/>
            <person name="Cochrane G."/>
            <person name="Meng A."/>
            <person name="Brown T."/>
            <person name="Cohen L."/>
        </authorList>
    </citation>
    <scope>NUCLEOTIDE SEQUENCE</scope>
    <source>
        <strain evidence="2">CCCM811</strain>
    </source>
</reference>
<sequence length="157" mass="17474">MAPFLLTHALLPNLKKSPKGRVIIVSSISQSSSLDFDNLQQQKGYSAHNAYSISKLADAMIAYELADKLQGTGVTVNTLDPGTVNTKMLLEGWGPCGISVSDANDQFWLATSPELENTSGRYYVYRNERTSSRFAHTPANRQRLWRELEDSCGIRFD</sequence>
<dbReference type="Gene3D" id="3.40.50.720">
    <property type="entry name" value="NAD(P)-binding Rossmann-like Domain"/>
    <property type="match status" value="1"/>
</dbReference>
<protein>
    <recommendedName>
        <fullName evidence="3">Protochlorophyllide reductase</fullName>
    </recommendedName>
</protein>
<proteinExistence type="predicted"/>
<evidence type="ECO:0000256" key="1">
    <source>
        <dbReference type="ARBA" id="ARBA00023002"/>
    </source>
</evidence>
<dbReference type="EMBL" id="HBIV01001152">
    <property type="protein sequence ID" value="CAE0644656.1"/>
    <property type="molecule type" value="Transcribed_RNA"/>
</dbReference>
<name>A0A7S3Y8Y2_9EUKA</name>
<organism evidence="2">
    <name type="scientific">Lotharella globosa</name>
    <dbReference type="NCBI Taxonomy" id="91324"/>
    <lineage>
        <taxon>Eukaryota</taxon>
        <taxon>Sar</taxon>
        <taxon>Rhizaria</taxon>
        <taxon>Cercozoa</taxon>
        <taxon>Chlorarachniophyceae</taxon>
        <taxon>Lotharella</taxon>
    </lineage>
</organism>
<evidence type="ECO:0000313" key="2">
    <source>
        <dbReference type="EMBL" id="CAE0644656.1"/>
    </source>
</evidence>
<dbReference type="Pfam" id="PF00106">
    <property type="entry name" value="adh_short"/>
    <property type="match status" value="1"/>
</dbReference>
<dbReference type="PRINTS" id="PR00081">
    <property type="entry name" value="GDHRDH"/>
</dbReference>
<keyword evidence="1" id="KW-0560">Oxidoreductase</keyword>
<dbReference type="InterPro" id="IPR020904">
    <property type="entry name" value="Sc_DH/Rdtase_CS"/>
</dbReference>
<dbReference type="SUPFAM" id="SSF51735">
    <property type="entry name" value="NAD(P)-binding Rossmann-fold domains"/>
    <property type="match status" value="1"/>
</dbReference>
<dbReference type="GO" id="GO:0016491">
    <property type="term" value="F:oxidoreductase activity"/>
    <property type="evidence" value="ECO:0007669"/>
    <property type="project" value="UniProtKB-KW"/>
</dbReference>
<dbReference type="InterPro" id="IPR036291">
    <property type="entry name" value="NAD(P)-bd_dom_sf"/>
</dbReference>